<keyword evidence="1" id="KW-0472">Membrane</keyword>
<organism evidence="2 3">
    <name type="scientific">Dorea formicigenerans ATCC 27755</name>
    <dbReference type="NCBI Taxonomy" id="411461"/>
    <lineage>
        <taxon>Bacteria</taxon>
        <taxon>Bacillati</taxon>
        <taxon>Bacillota</taxon>
        <taxon>Clostridia</taxon>
        <taxon>Lachnospirales</taxon>
        <taxon>Lachnospiraceae</taxon>
        <taxon>Dorea</taxon>
    </lineage>
</organism>
<feature type="transmembrane region" description="Helical" evidence="1">
    <location>
        <begin position="12"/>
        <end position="35"/>
    </location>
</feature>
<dbReference type="eggNOG" id="ENOG502ZH65">
    <property type="taxonomic scope" value="Bacteria"/>
</dbReference>
<keyword evidence="1" id="KW-0812">Transmembrane</keyword>
<sequence>MILVVAIIEGPPLINIFVFAELFASIVAITFSAGYNKKEYSTTSKEGFL</sequence>
<accession>B0GA57</accession>
<keyword evidence="1" id="KW-1133">Transmembrane helix</keyword>
<dbReference type="PaxDb" id="411461-DORFOR_03172"/>
<evidence type="ECO:0000313" key="3">
    <source>
        <dbReference type="Proteomes" id="UP000005359"/>
    </source>
</evidence>
<evidence type="ECO:0000313" key="2">
    <source>
        <dbReference type="EMBL" id="EDR45388.1"/>
    </source>
</evidence>
<reference evidence="2 3" key="1">
    <citation type="submission" date="2007-10" db="EMBL/GenBank/DDBJ databases">
        <title>Draft genome sequence of Dorea formicigenerans(ATCC 27755).</title>
        <authorList>
            <person name="Sudarsanam P."/>
            <person name="Ley R."/>
            <person name="Guruge J."/>
            <person name="Turnbaugh P.J."/>
            <person name="Mahowald M."/>
            <person name="Liep D."/>
            <person name="Gordon J."/>
        </authorList>
    </citation>
    <scope>NUCLEOTIDE SEQUENCE [LARGE SCALE GENOMIC DNA]</scope>
    <source>
        <strain evidence="2 3">ATCC 27755</strain>
    </source>
</reference>
<dbReference type="EMBL" id="AAXA02000016">
    <property type="protein sequence ID" value="EDR45388.1"/>
    <property type="molecule type" value="Genomic_DNA"/>
</dbReference>
<proteinExistence type="predicted"/>
<gene>
    <name evidence="2" type="ORF">DORFOR_03172</name>
</gene>
<reference evidence="2 3" key="2">
    <citation type="submission" date="2007-10" db="EMBL/GenBank/DDBJ databases">
        <authorList>
            <person name="Fulton L."/>
            <person name="Clifton S."/>
            <person name="Fulton B."/>
            <person name="Xu J."/>
            <person name="Minx P."/>
            <person name="Pepin K.H."/>
            <person name="Johnson M."/>
            <person name="Thiruvilangam P."/>
            <person name="Bhonagiri V."/>
            <person name="Nash W.E."/>
            <person name="Wang C."/>
            <person name="Mardis E.R."/>
            <person name="Wilson R.K."/>
        </authorList>
    </citation>
    <scope>NUCLEOTIDE SEQUENCE [LARGE SCALE GENOMIC DNA]</scope>
    <source>
        <strain evidence="2 3">ATCC 27755</strain>
    </source>
</reference>
<protein>
    <submittedName>
        <fullName evidence="2">Uncharacterized protein</fullName>
    </submittedName>
</protein>
<dbReference type="Proteomes" id="UP000005359">
    <property type="component" value="Unassembled WGS sequence"/>
</dbReference>
<name>B0GA57_9FIRM</name>
<comment type="caution">
    <text evidence="2">The sequence shown here is derived from an EMBL/GenBank/DDBJ whole genome shotgun (WGS) entry which is preliminary data.</text>
</comment>
<evidence type="ECO:0000256" key="1">
    <source>
        <dbReference type="SAM" id="Phobius"/>
    </source>
</evidence>
<dbReference type="AlphaFoldDB" id="B0GA57"/>